<dbReference type="EMBL" id="LAZR01001236">
    <property type="protein sequence ID" value="KKN48135.1"/>
    <property type="molecule type" value="Genomic_DNA"/>
</dbReference>
<keyword evidence="1" id="KW-0472">Membrane</keyword>
<feature type="transmembrane region" description="Helical" evidence="1">
    <location>
        <begin position="12"/>
        <end position="29"/>
    </location>
</feature>
<reference evidence="2" key="1">
    <citation type="journal article" date="2015" name="Nature">
        <title>Complex archaea that bridge the gap between prokaryotes and eukaryotes.</title>
        <authorList>
            <person name="Spang A."/>
            <person name="Saw J.H."/>
            <person name="Jorgensen S.L."/>
            <person name="Zaremba-Niedzwiedzka K."/>
            <person name="Martijn J."/>
            <person name="Lind A.E."/>
            <person name="van Eijk R."/>
            <person name="Schleper C."/>
            <person name="Guy L."/>
            <person name="Ettema T.J."/>
        </authorList>
    </citation>
    <scope>NUCLEOTIDE SEQUENCE</scope>
</reference>
<evidence type="ECO:0000313" key="2">
    <source>
        <dbReference type="EMBL" id="KKN48135.1"/>
    </source>
</evidence>
<evidence type="ECO:0008006" key="3">
    <source>
        <dbReference type="Google" id="ProtNLM"/>
    </source>
</evidence>
<evidence type="ECO:0000256" key="1">
    <source>
        <dbReference type="SAM" id="Phobius"/>
    </source>
</evidence>
<feature type="transmembrane region" description="Helical" evidence="1">
    <location>
        <begin position="73"/>
        <end position="93"/>
    </location>
</feature>
<protein>
    <recommendedName>
        <fullName evidence="3">CPBP family intramembrane metalloprotease</fullName>
    </recommendedName>
</protein>
<comment type="caution">
    <text evidence="2">The sequence shown here is derived from an EMBL/GenBank/DDBJ whole genome shotgun (WGS) entry which is preliminary data.</text>
</comment>
<organism evidence="2">
    <name type="scientific">marine sediment metagenome</name>
    <dbReference type="NCBI Taxonomy" id="412755"/>
    <lineage>
        <taxon>unclassified sequences</taxon>
        <taxon>metagenomes</taxon>
        <taxon>ecological metagenomes</taxon>
    </lineage>
</organism>
<accession>A0A0F9QV05</accession>
<feature type="transmembrane region" description="Helical" evidence="1">
    <location>
        <begin position="215"/>
        <end position="238"/>
    </location>
</feature>
<keyword evidence="1" id="KW-1133">Transmembrane helix</keyword>
<feature type="transmembrane region" description="Helical" evidence="1">
    <location>
        <begin position="159"/>
        <end position="178"/>
    </location>
</feature>
<gene>
    <name evidence="2" type="ORF">LCGC14_0655790</name>
</gene>
<sequence length="239" mass="26439">MQIKPYVKEITITIIAFIWLLFVATNVNIQLGQTYLHFTLGSLALLIIGITIFDKRLSITFQKQPGGQLKAILWGLGGWIVLLITAVIVLKFIDPSQAKISAVIGLMGATTPALATSKIANLLTFGIAIAYVETILWARLMEFFADLFHIDISIKSVRMIFSALMVLIVILSLAFVFFHLTAKGITNSPALAIVFVMMMISLIMVAIFQEIRQAVYMHIWANTVASYLMLFATGILAIK</sequence>
<feature type="transmembrane region" description="Helical" evidence="1">
    <location>
        <begin position="119"/>
        <end position="138"/>
    </location>
</feature>
<name>A0A0F9QV05_9ZZZZ</name>
<feature type="transmembrane region" description="Helical" evidence="1">
    <location>
        <begin position="35"/>
        <end position="53"/>
    </location>
</feature>
<proteinExistence type="predicted"/>
<dbReference type="AlphaFoldDB" id="A0A0F9QV05"/>
<keyword evidence="1" id="KW-0812">Transmembrane</keyword>
<feature type="transmembrane region" description="Helical" evidence="1">
    <location>
        <begin position="190"/>
        <end position="208"/>
    </location>
</feature>